<dbReference type="Proteomes" id="UP000325849">
    <property type="component" value="Unassembled WGS sequence"/>
</dbReference>
<comment type="caution">
    <text evidence="1">The sequence shown here is derived from an EMBL/GenBank/DDBJ whole genome shotgun (WGS) entry which is preliminary data.</text>
</comment>
<protein>
    <submittedName>
        <fullName evidence="1">Uncharacterized protein</fullName>
    </submittedName>
</protein>
<keyword evidence="2" id="KW-1185">Reference proteome</keyword>
<gene>
    <name evidence="1" type="ORF">FNH09_20995</name>
</gene>
<evidence type="ECO:0000313" key="1">
    <source>
        <dbReference type="EMBL" id="MPY33633.1"/>
    </source>
</evidence>
<sequence length="170" mass="18850">MTTRPSLIQAERVDWASLRCGCGETGAHVPETFARLLEAGSPAEIAEATLEGHINIQSLLFEVAVPVTSLIAAALQEDLAEPVRLRLLNDLLTCVAGESHWTEVEEGAPEIEVDCQIAAREAIWTLYQEYATGHAMLARYILEEVDPDEERFSHFDAKLISRVQKATKRH</sequence>
<reference evidence="1 2" key="1">
    <citation type="submission" date="2019-07" db="EMBL/GenBank/DDBJ databases">
        <title>New species of Amycolatopsis and Streptomyces.</title>
        <authorList>
            <person name="Duangmal K."/>
            <person name="Teo W.F.A."/>
            <person name="Lipun K."/>
        </authorList>
    </citation>
    <scope>NUCLEOTIDE SEQUENCE [LARGE SCALE GENOMIC DNA]</scope>
    <source>
        <strain evidence="1 2">NBRC 109810</strain>
    </source>
</reference>
<dbReference type="AlphaFoldDB" id="A0A5N8VEH2"/>
<dbReference type="EMBL" id="VJZD01000082">
    <property type="protein sequence ID" value="MPY33633.1"/>
    <property type="molecule type" value="Genomic_DNA"/>
</dbReference>
<dbReference type="OrthoDB" id="4228720at2"/>
<proteinExistence type="predicted"/>
<organism evidence="1 2">
    <name type="scientific">Streptomyces adustus</name>
    <dbReference type="NCBI Taxonomy" id="1609272"/>
    <lineage>
        <taxon>Bacteria</taxon>
        <taxon>Bacillati</taxon>
        <taxon>Actinomycetota</taxon>
        <taxon>Actinomycetes</taxon>
        <taxon>Kitasatosporales</taxon>
        <taxon>Streptomycetaceae</taxon>
        <taxon>Streptomyces</taxon>
    </lineage>
</organism>
<evidence type="ECO:0000313" key="2">
    <source>
        <dbReference type="Proteomes" id="UP000325849"/>
    </source>
</evidence>
<dbReference type="RefSeq" id="WP_152890244.1">
    <property type="nucleotide sequence ID" value="NZ_VJZD01000082.1"/>
</dbReference>
<name>A0A5N8VEH2_9ACTN</name>
<accession>A0A5N8VEH2</accession>